<evidence type="ECO:0000256" key="1">
    <source>
        <dbReference type="SAM" id="Phobius"/>
    </source>
</evidence>
<feature type="transmembrane region" description="Helical" evidence="1">
    <location>
        <begin position="32"/>
        <end position="50"/>
    </location>
</feature>
<keyword evidence="1" id="KW-0472">Membrane</keyword>
<accession>A0A0P0M2F2</accession>
<keyword evidence="1" id="KW-0812">Transmembrane</keyword>
<proteinExistence type="predicted"/>
<protein>
    <submittedName>
        <fullName evidence="3">Crp/Fnr Family Transcriptional Regulator</fullName>
    </submittedName>
</protein>
<evidence type="ECO:0000259" key="2">
    <source>
        <dbReference type="Pfam" id="PF00027"/>
    </source>
</evidence>
<feature type="domain" description="Cyclic nucleotide-binding" evidence="2">
    <location>
        <begin position="80"/>
        <end position="166"/>
    </location>
</feature>
<dbReference type="SUPFAM" id="SSF51206">
    <property type="entry name" value="cAMP-binding domain-like"/>
    <property type="match status" value="1"/>
</dbReference>
<dbReference type="InterPro" id="IPR000595">
    <property type="entry name" value="cNMP-bd_dom"/>
</dbReference>
<reference evidence="4" key="1">
    <citation type="submission" date="2015-10" db="EMBL/GenBank/DDBJ databases">
        <title>Extensive mobilome-driven genome diversification in gut-associated Bacteroides vulgatus mpk.</title>
        <authorList>
            <person name="Beier S."/>
            <person name="Lange A."/>
            <person name="Huson D.H."/>
            <person name="Frick J.-S."/>
            <person name="Autenrieth I.B."/>
        </authorList>
    </citation>
    <scope>NUCLEOTIDE SEQUENCE [LARGE SCALE GENOMIC DNA]</scope>
    <source>
        <strain evidence="4">mpk</strain>
    </source>
</reference>
<keyword evidence="1" id="KW-1133">Transmembrane helix</keyword>
<name>A0A0P0M2F2_PHOVU</name>
<sequence>MYGVVLETPIIWKNDVVFQYIFVLLAEKKKKVYPVFISGVFICILMDYGFMTNIIDNMLSLCPVSEDTIQELKKCMILCRFPKKYQLIKENTFCKSAYFIEKGMTRSFWLVNGEEITTSFSWEGGIVFSMDELYYNKPSEEFVETLEDVVVYKISLADLTRLFQTNIELANWGRIIHQNEYRRLHRSHKERLTLPAKERYEEFKQQFPQICQRVKLRYIASYLGITLPTLSRLRAKK</sequence>
<dbReference type="Gene3D" id="2.60.120.10">
    <property type="entry name" value="Jelly Rolls"/>
    <property type="match status" value="1"/>
</dbReference>
<dbReference type="Proteomes" id="UP000061587">
    <property type="component" value="Chromosome"/>
</dbReference>
<dbReference type="CDD" id="cd00038">
    <property type="entry name" value="CAP_ED"/>
    <property type="match status" value="1"/>
</dbReference>
<reference evidence="3 4" key="2">
    <citation type="journal article" date="2016" name="Genome Biol. Evol.">
        <title>Extensive mobilome-driven genome diversification in mouse gut-associated Bacteroides vulgatus mpk.</title>
        <authorList>
            <person name="Lange A."/>
            <person name="Beier S."/>
            <person name="Steimle A."/>
            <person name="Autenrieth I.B."/>
            <person name="Huson D.H."/>
            <person name="Frick J.S."/>
        </authorList>
    </citation>
    <scope>NUCLEOTIDE SEQUENCE [LARGE SCALE GENOMIC DNA]</scope>
    <source>
        <strain evidence="4">mpk</strain>
    </source>
</reference>
<evidence type="ECO:0000313" key="4">
    <source>
        <dbReference type="Proteomes" id="UP000061587"/>
    </source>
</evidence>
<gene>
    <name evidence="3" type="ORF">BvMPK_2121</name>
</gene>
<evidence type="ECO:0000313" key="3">
    <source>
        <dbReference type="EMBL" id="ALK84721.1"/>
    </source>
</evidence>
<dbReference type="AlphaFoldDB" id="A0A0P0M2F2"/>
<dbReference type="PATRIC" id="fig|821.40.peg.2540"/>
<dbReference type="Pfam" id="PF00027">
    <property type="entry name" value="cNMP_binding"/>
    <property type="match status" value="1"/>
</dbReference>
<organism evidence="3 4">
    <name type="scientific">Phocaeicola vulgatus</name>
    <name type="common">Bacteroides vulgatus</name>
    <dbReference type="NCBI Taxonomy" id="821"/>
    <lineage>
        <taxon>Bacteria</taxon>
        <taxon>Pseudomonadati</taxon>
        <taxon>Bacteroidota</taxon>
        <taxon>Bacteroidia</taxon>
        <taxon>Bacteroidales</taxon>
        <taxon>Bacteroidaceae</taxon>
        <taxon>Phocaeicola</taxon>
    </lineage>
</organism>
<dbReference type="InterPro" id="IPR014710">
    <property type="entry name" value="RmlC-like_jellyroll"/>
</dbReference>
<dbReference type="InterPro" id="IPR018490">
    <property type="entry name" value="cNMP-bd_dom_sf"/>
</dbReference>
<dbReference type="EMBL" id="CP013020">
    <property type="protein sequence ID" value="ALK84721.1"/>
    <property type="molecule type" value="Genomic_DNA"/>
</dbReference>